<feature type="compositionally biased region" description="Polar residues" evidence="5">
    <location>
        <begin position="141"/>
        <end position="166"/>
    </location>
</feature>
<name>A0ABY4GVX4_9BACI</name>
<evidence type="ECO:0000313" key="9">
    <source>
        <dbReference type="Proteomes" id="UP000831880"/>
    </source>
</evidence>
<proteinExistence type="predicted"/>
<dbReference type="Proteomes" id="UP000831880">
    <property type="component" value="Chromosome"/>
</dbReference>
<feature type="transmembrane region" description="Helical" evidence="6">
    <location>
        <begin position="178"/>
        <end position="196"/>
    </location>
</feature>
<dbReference type="InterPro" id="IPR032694">
    <property type="entry name" value="CopC/D"/>
</dbReference>
<feature type="region of interest" description="Disordered" evidence="5">
    <location>
        <begin position="121"/>
        <end position="170"/>
    </location>
</feature>
<gene>
    <name evidence="8" type="ORF">MUO14_16340</name>
</gene>
<keyword evidence="2" id="KW-0479">Metal-binding</keyword>
<keyword evidence="3" id="KW-0732">Signal</keyword>
<keyword evidence="4" id="KW-0186">Copper</keyword>
<keyword evidence="6" id="KW-0812">Transmembrane</keyword>
<comment type="subcellular location">
    <subcellularLocation>
        <location evidence="1">Cell envelope</location>
    </subcellularLocation>
</comment>
<protein>
    <submittedName>
        <fullName evidence="8">Copper resistance protein CopC</fullName>
    </submittedName>
</protein>
<dbReference type="InterPro" id="IPR014756">
    <property type="entry name" value="Ig_E-set"/>
</dbReference>
<evidence type="ECO:0000256" key="3">
    <source>
        <dbReference type="ARBA" id="ARBA00022729"/>
    </source>
</evidence>
<evidence type="ECO:0000313" key="8">
    <source>
        <dbReference type="EMBL" id="UOQ92055.1"/>
    </source>
</evidence>
<reference evidence="8 9" key="1">
    <citation type="submission" date="2022-04" db="EMBL/GenBank/DDBJ databases">
        <title>Halobacillus sp. isolated from saltern.</title>
        <authorList>
            <person name="Won M."/>
            <person name="Lee C.-M."/>
            <person name="Woen H.-Y."/>
            <person name="Kwon S.-W."/>
        </authorList>
    </citation>
    <scope>NUCLEOTIDE SEQUENCE [LARGE SCALE GENOMIC DNA]</scope>
    <source>
        <strain evidence="8 9">SSTM10-2</strain>
    </source>
</reference>
<evidence type="ECO:0000256" key="4">
    <source>
        <dbReference type="ARBA" id="ARBA00023008"/>
    </source>
</evidence>
<feature type="compositionally biased region" description="Acidic residues" evidence="5">
    <location>
        <begin position="121"/>
        <end position="138"/>
    </location>
</feature>
<keyword evidence="6" id="KW-0472">Membrane</keyword>
<dbReference type="PANTHER" id="PTHR34820:SF4">
    <property type="entry name" value="INNER MEMBRANE PROTEIN YEBZ"/>
    <property type="match status" value="1"/>
</dbReference>
<dbReference type="InterPro" id="IPR007348">
    <property type="entry name" value="CopC_dom"/>
</dbReference>
<accession>A0ABY4GVX4</accession>
<dbReference type="PANTHER" id="PTHR34820">
    <property type="entry name" value="INNER MEMBRANE PROTEIN YEBZ"/>
    <property type="match status" value="1"/>
</dbReference>
<evidence type="ECO:0000256" key="6">
    <source>
        <dbReference type="SAM" id="Phobius"/>
    </source>
</evidence>
<evidence type="ECO:0000256" key="5">
    <source>
        <dbReference type="SAM" id="MobiDB-lite"/>
    </source>
</evidence>
<dbReference type="EMBL" id="CP095074">
    <property type="protein sequence ID" value="UOQ92055.1"/>
    <property type="molecule type" value="Genomic_DNA"/>
</dbReference>
<evidence type="ECO:0000256" key="2">
    <source>
        <dbReference type="ARBA" id="ARBA00022723"/>
    </source>
</evidence>
<evidence type="ECO:0000259" key="7">
    <source>
        <dbReference type="Pfam" id="PF04234"/>
    </source>
</evidence>
<feature type="domain" description="CopC" evidence="7">
    <location>
        <begin position="26"/>
        <end position="118"/>
    </location>
</feature>
<dbReference type="InterPro" id="IPR014755">
    <property type="entry name" value="Cu-Rt/internalin_Ig-like"/>
</dbReference>
<sequence>MKHILAFTVGLLTFMCVFLSVGVQGHSVMESSDPAANSTVNKDISSISMTFNTNIEKEKAVYLKNSDGQKIVPDDLSINGNTVEVFFGESLSSGDYTVYWEVYGGDGHPVNGEFQFSVDVDSDEGATDKDSEEVEASVESDNNGVENSSDGGGMSQSADDQETANAAASEDNGVSTPIIVIVIALAVIAVAMFVFLGRKRT</sequence>
<dbReference type="Gene3D" id="2.60.40.1220">
    <property type="match status" value="1"/>
</dbReference>
<dbReference type="RefSeq" id="WP_244751666.1">
    <property type="nucleotide sequence ID" value="NZ_CP095074.1"/>
</dbReference>
<dbReference type="SUPFAM" id="SSF81296">
    <property type="entry name" value="E set domains"/>
    <property type="match status" value="1"/>
</dbReference>
<keyword evidence="6" id="KW-1133">Transmembrane helix</keyword>
<evidence type="ECO:0000256" key="1">
    <source>
        <dbReference type="ARBA" id="ARBA00004196"/>
    </source>
</evidence>
<keyword evidence="9" id="KW-1185">Reference proteome</keyword>
<dbReference type="Pfam" id="PF04234">
    <property type="entry name" value="CopC"/>
    <property type="match status" value="1"/>
</dbReference>
<organism evidence="8 9">
    <name type="scientific">Halobacillus shinanisalinarum</name>
    <dbReference type="NCBI Taxonomy" id="2932258"/>
    <lineage>
        <taxon>Bacteria</taxon>
        <taxon>Bacillati</taxon>
        <taxon>Bacillota</taxon>
        <taxon>Bacilli</taxon>
        <taxon>Bacillales</taxon>
        <taxon>Bacillaceae</taxon>
        <taxon>Halobacillus</taxon>
    </lineage>
</organism>